<dbReference type="AlphaFoldDB" id="A0ABD5U821"/>
<reference evidence="1 2" key="1">
    <citation type="journal article" date="2019" name="Int. J. Syst. Evol. Microbiol.">
        <title>The Global Catalogue of Microorganisms (GCM) 10K type strain sequencing project: providing services to taxonomists for standard genome sequencing and annotation.</title>
        <authorList>
            <consortium name="The Broad Institute Genomics Platform"/>
            <consortium name="The Broad Institute Genome Sequencing Center for Infectious Disease"/>
            <person name="Wu L."/>
            <person name="Ma J."/>
        </authorList>
    </citation>
    <scope>NUCLEOTIDE SEQUENCE [LARGE SCALE GENOMIC DNA]</scope>
    <source>
        <strain evidence="1 2">PSRA2</strain>
    </source>
</reference>
<keyword evidence="2" id="KW-1185">Reference proteome</keyword>
<sequence length="266" mass="27904">MRGQSTVVDGTLALVVVSATVGLLLTAPAPASTDSRATETATALQTATVTVEADGRTHHGTPAALLAHGAVARVTLADEALAASYHPSRDALTRATDRVARHRASGVRVRAVWEPYPDAPLSGRVAVGERPPPSGSVDAAVTTLPAPDVGRMRPPNATYDALGATVARATVRFVVPPALVERAAYDEGARTALDTRLARVEGALADFETDGEDGRAAPPDVAVDRLESRLGERVAADLRERYDSPRAARDALSVRDVTLVVRTWSR</sequence>
<evidence type="ECO:0008006" key="3">
    <source>
        <dbReference type="Google" id="ProtNLM"/>
    </source>
</evidence>
<comment type="caution">
    <text evidence="1">The sequence shown here is derived from an EMBL/GenBank/DDBJ whole genome shotgun (WGS) entry which is preliminary data.</text>
</comment>
<organism evidence="1 2">
    <name type="scientific">Halomarina ordinaria</name>
    <dbReference type="NCBI Taxonomy" id="3033939"/>
    <lineage>
        <taxon>Archaea</taxon>
        <taxon>Methanobacteriati</taxon>
        <taxon>Methanobacteriota</taxon>
        <taxon>Stenosarchaea group</taxon>
        <taxon>Halobacteria</taxon>
        <taxon>Halobacteriales</taxon>
        <taxon>Natronomonadaceae</taxon>
        <taxon>Halomarina</taxon>
    </lineage>
</organism>
<dbReference type="RefSeq" id="WP_304448187.1">
    <property type="nucleotide sequence ID" value="NZ_JARRAH010000001.1"/>
</dbReference>
<dbReference type="Pfam" id="PF23955">
    <property type="entry name" value="DUF7284"/>
    <property type="match status" value="1"/>
</dbReference>
<dbReference type="InterPro" id="IPR055708">
    <property type="entry name" value="DUF7284"/>
</dbReference>
<dbReference type="EMBL" id="JBHSXM010000001">
    <property type="protein sequence ID" value="MFC6836504.1"/>
    <property type="molecule type" value="Genomic_DNA"/>
</dbReference>
<protein>
    <recommendedName>
        <fullName evidence="3">DUF541 domain-containing protein</fullName>
    </recommendedName>
</protein>
<accession>A0ABD5U821</accession>
<name>A0ABD5U821_9EURY</name>
<evidence type="ECO:0000313" key="1">
    <source>
        <dbReference type="EMBL" id="MFC6836504.1"/>
    </source>
</evidence>
<gene>
    <name evidence="1" type="ORF">ACFQHK_08270</name>
</gene>
<evidence type="ECO:0000313" key="2">
    <source>
        <dbReference type="Proteomes" id="UP001596406"/>
    </source>
</evidence>
<dbReference type="Proteomes" id="UP001596406">
    <property type="component" value="Unassembled WGS sequence"/>
</dbReference>
<proteinExistence type="predicted"/>